<gene>
    <name evidence="2" type="ORF">APLA_LOCUS12640</name>
</gene>
<proteinExistence type="predicted"/>
<feature type="compositionally biased region" description="Polar residues" evidence="1">
    <location>
        <begin position="60"/>
        <end position="74"/>
    </location>
</feature>
<dbReference type="AlphaFoldDB" id="A0A8S1APV2"/>
<feature type="region of interest" description="Disordered" evidence="1">
    <location>
        <begin position="60"/>
        <end position="82"/>
    </location>
</feature>
<accession>A0A8S1APV2</accession>
<sequence>MIAEITRYKEILKTQLTLTYHRVCDFRCLGRRRSQLRSARADERSAWHCAAKDFVRSANECRSSPPTHPLTNILNRLPTAPP</sequence>
<reference evidence="2 3" key="1">
    <citation type="submission" date="2020-04" db="EMBL/GenBank/DDBJ databases">
        <authorList>
            <person name="Wallbank WR R."/>
            <person name="Pardo Diaz C."/>
            <person name="Kozak K."/>
            <person name="Martin S."/>
            <person name="Jiggins C."/>
            <person name="Moest M."/>
            <person name="Warren A I."/>
            <person name="Byers J.R.P. K."/>
            <person name="Montejo-Kovacevich G."/>
            <person name="Yen C E."/>
        </authorList>
    </citation>
    <scope>NUCLEOTIDE SEQUENCE [LARGE SCALE GENOMIC DNA]</scope>
</reference>
<evidence type="ECO:0000256" key="1">
    <source>
        <dbReference type="SAM" id="MobiDB-lite"/>
    </source>
</evidence>
<protein>
    <submittedName>
        <fullName evidence="2">Uncharacterized protein</fullName>
    </submittedName>
</protein>
<name>A0A8S1APV2_ARCPL</name>
<dbReference type="EMBL" id="CADEBC010000540">
    <property type="protein sequence ID" value="CAB3250278.1"/>
    <property type="molecule type" value="Genomic_DNA"/>
</dbReference>
<organism evidence="2 3">
    <name type="scientific">Arctia plantaginis</name>
    <name type="common">Wood tiger moth</name>
    <name type="synonym">Phalaena plantaginis</name>
    <dbReference type="NCBI Taxonomy" id="874455"/>
    <lineage>
        <taxon>Eukaryota</taxon>
        <taxon>Metazoa</taxon>
        <taxon>Ecdysozoa</taxon>
        <taxon>Arthropoda</taxon>
        <taxon>Hexapoda</taxon>
        <taxon>Insecta</taxon>
        <taxon>Pterygota</taxon>
        <taxon>Neoptera</taxon>
        <taxon>Endopterygota</taxon>
        <taxon>Lepidoptera</taxon>
        <taxon>Glossata</taxon>
        <taxon>Ditrysia</taxon>
        <taxon>Noctuoidea</taxon>
        <taxon>Erebidae</taxon>
        <taxon>Arctiinae</taxon>
        <taxon>Arctia</taxon>
    </lineage>
</organism>
<dbReference type="OrthoDB" id="7408883at2759"/>
<evidence type="ECO:0000313" key="3">
    <source>
        <dbReference type="Proteomes" id="UP000494106"/>
    </source>
</evidence>
<dbReference type="Proteomes" id="UP000494106">
    <property type="component" value="Unassembled WGS sequence"/>
</dbReference>
<evidence type="ECO:0000313" key="2">
    <source>
        <dbReference type="EMBL" id="CAB3250278.1"/>
    </source>
</evidence>
<comment type="caution">
    <text evidence="2">The sequence shown here is derived from an EMBL/GenBank/DDBJ whole genome shotgun (WGS) entry which is preliminary data.</text>
</comment>
<keyword evidence="3" id="KW-1185">Reference proteome</keyword>